<gene>
    <name evidence="1" type="ORF">P154DRAFT_569137</name>
</gene>
<dbReference type="OrthoDB" id="6105938at2759"/>
<sequence length="91" mass="10764">MANSIGDALNELAEEHHFFKLPNSARAQLLAHVRAILEQFEWQYHPDADLAELLDPFLLAVDPEYYPLPYETWIVAFFRQWALEYENKNEE</sequence>
<dbReference type="AlphaFoldDB" id="A0A6A5X184"/>
<name>A0A6A5X184_9PLEO</name>
<proteinExistence type="predicted"/>
<evidence type="ECO:0000313" key="2">
    <source>
        <dbReference type="Proteomes" id="UP000799779"/>
    </source>
</evidence>
<reference evidence="1" key="1">
    <citation type="journal article" date="2020" name="Stud. Mycol.">
        <title>101 Dothideomycetes genomes: a test case for predicting lifestyles and emergence of pathogens.</title>
        <authorList>
            <person name="Haridas S."/>
            <person name="Albert R."/>
            <person name="Binder M."/>
            <person name="Bloem J."/>
            <person name="Labutti K."/>
            <person name="Salamov A."/>
            <person name="Andreopoulos B."/>
            <person name="Baker S."/>
            <person name="Barry K."/>
            <person name="Bills G."/>
            <person name="Bluhm B."/>
            <person name="Cannon C."/>
            <person name="Castanera R."/>
            <person name="Culley D."/>
            <person name="Daum C."/>
            <person name="Ezra D."/>
            <person name="Gonzalez J."/>
            <person name="Henrissat B."/>
            <person name="Kuo A."/>
            <person name="Liang C."/>
            <person name="Lipzen A."/>
            <person name="Lutzoni F."/>
            <person name="Magnuson J."/>
            <person name="Mondo S."/>
            <person name="Nolan M."/>
            <person name="Ohm R."/>
            <person name="Pangilinan J."/>
            <person name="Park H.-J."/>
            <person name="Ramirez L."/>
            <person name="Alfaro M."/>
            <person name="Sun H."/>
            <person name="Tritt A."/>
            <person name="Yoshinaga Y."/>
            <person name="Zwiers L.-H."/>
            <person name="Turgeon B."/>
            <person name="Goodwin S."/>
            <person name="Spatafora J."/>
            <person name="Crous P."/>
            <person name="Grigoriev I."/>
        </authorList>
    </citation>
    <scope>NUCLEOTIDE SEQUENCE</scope>
    <source>
        <strain evidence="1">CBS 123094</strain>
    </source>
</reference>
<dbReference type="EMBL" id="ML977557">
    <property type="protein sequence ID" value="KAF2007249.1"/>
    <property type="molecule type" value="Genomic_DNA"/>
</dbReference>
<keyword evidence="2" id="KW-1185">Reference proteome</keyword>
<dbReference type="Proteomes" id="UP000799779">
    <property type="component" value="Unassembled WGS sequence"/>
</dbReference>
<accession>A0A6A5X184</accession>
<evidence type="ECO:0000313" key="1">
    <source>
        <dbReference type="EMBL" id="KAF2007249.1"/>
    </source>
</evidence>
<organism evidence="1 2">
    <name type="scientific">Amniculicola lignicola CBS 123094</name>
    <dbReference type="NCBI Taxonomy" id="1392246"/>
    <lineage>
        <taxon>Eukaryota</taxon>
        <taxon>Fungi</taxon>
        <taxon>Dikarya</taxon>
        <taxon>Ascomycota</taxon>
        <taxon>Pezizomycotina</taxon>
        <taxon>Dothideomycetes</taxon>
        <taxon>Pleosporomycetidae</taxon>
        <taxon>Pleosporales</taxon>
        <taxon>Amniculicolaceae</taxon>
        <taxon>Amniculicola</taxon>
    </lineage>
</organism>
<protein>
    <submittedName>
        <fullName evidence="1">Uncharacterized protein</fullName>
    </submittedName>
</protein>